<evidence type="ECO:0000256" key="5">
    <source>
        <dbReference type="SAM" id="MobiDB-lite"/>
    </source>
</evidence>
<dbReference type="Pfam" id="PF11023">
    <property type="entry name" value="DUF2614"/>
    <property type="match status" value="1"/>
</dbReference>
<dbReference type="Proteomes" id="UP000198601">
    <property type="component" value="Unassembled WGS sequence"/>
</dbReference>
<dbReference type="STRING" id="624147.SAMN04487970_105435"/>
<keyword evidence="8" id="KW-1185">Reference proteome</keyword>
<dbReference type="NCBIfam" id="NF002796">
    <property type="entry name" value="PRK02935.1"/>
    <property type="match status" value="1"/>
</dbReference>
<evidence type="ECO:0000256" key="6">
    <source>
        <dbReference type="SAM" id="Phobius"/>
    </source>
</evidence>
<proteinExistence type="predicted"/>
<evidence type="ECO:0000256" key="2">
    <source>
        <dbReference type="ARBA" id="ARBA00022692"/>
    </source>
</evidence>
<reference evidence="8" key="1">
    <citation type="submission" date="2016-10" db="EMBL/GenBank/DDBJ databases">
        <authorList>
            <person name="Varghese N."/>
            <person name="Submissions S."/>
        </authorList>
    </citation>
    <scope>NUCLEOTIDE SEQUENCE [LARGE SCALE GENOMIC DNA]</scope>
    <source>
        <strain evidence="8">CGMCC 1.8946</strain>
    </source>
</reference>
<sequence length="157" mass="17129">MNSYFYMKPPFPAFFCDDTHNSYKKEVKDMRFKSSKVNEFRLWGLLLTMGGMLLMILGLAGIVFEWGSAGRMLAAVCMVIGAIAMLVSMGIYFAAGMMSTSATVIECPECGKPTKMLGKTDRCMFCKTILTLDPKHAPATDSGANPTTHQAGETTSP</sequence>
<keyword evidence="4 6" id="KW-0472">Membrane</keyword>
<accession>A0A1G4TJL6</accession>
<evidence type="ECO:0000313" key="8">
    <source>
        <dbReference type="Proteomes" id="UP000198601"/>
    </source>
</evidence>
<dbReference type="InterPro" id="IPR020912">
    <property type="entry name" value="UPF0295"/>
</dbReference>
<evidence type="ECO:0000256" key="4">
    <source>
        <dbReference type="ARBA" id="ARBA00023136"/>
    </source>
</evidence>
<feature type="transmembrane region" description="Helical" evidence="6">
    <location>
        <begin position="72"/>
        <end position="95"/>
    </location>
</feature>
<keyword evidence="2 6" id="KW-0812">Transmembrane</keyword>
<evidence type="ECO:0000256" key="1">
    <source>
        <dbReference type="ARBA" id="ARBA00022475"/>
    </source>
</evidence>
<feature type="compositionally biased region" description="Polar residues" evidence="5">
    <location>
        <begin position="142"/>
        <end position="157"/>
    </location>
</feature>
<evidence type="ECO:0000313" key="7">
    <source>
        <dbReference type="EMBL" id="SCW81492.1"/>
    </source>
</evidence>
<evidence type="ECO:0000256" key="3">
    <source>
        <dbReference type="ARBA" id="ARBA00022989"/>
    </source>
</evidence>
<dbReference type="EMBL" id="FMTT01000054">
    <property type="protein sequence ID" value="SCW81492.1"/>
    <property type="molecule type" value="Genomic_DNA"/>
</dbReference>
<feature type="region of interest" description="Disordered" evidence="5">
    <location>
        <begin position="137"/>
        <end position="157"/>
    </location>
</feature>
<feature type="transmembrane region" description="Helical" evidence="6">
    <location>
        <begin position="40"/>
        <end position="66"/>
    </location>
</feature>
<dbReference type="AlphaFoldDB" id="A0A1G4TJL6"/>
<protein>
    <submittedName>
        <fullName evidence="7">Zinc-ribbon containing domain-containing protein</fullName>
    </submittedName>
</protein>
<organism evidence="7 8">
    <name type="scientific">Paenibacillus tianmuensis</name>
    <dbReference type="NCBI Taxonomy" id="624147"/>
    <lineage>
        <taxon>Bacteria</taxon>
        <taxon>Bacillati</taxon>
        <taxon>Bacillota</taxon>
        <taxon>Bacilli</taxon>
        <taxon>Bacillales</taxon>
        <taxon>Paenibacillaceae</taxon>
        <taxon>Paenibacillus</taxon>
    </lineage>
</organism>
<name>A0A1G4TJL6_9BACL</name>
<keyword evidence="1" id="KW-1003">Cell membrane</keyword>
<keyword evidence="3 6" id="KW-1133">Transmembrane helix</keyword>
<gene>
    <name evidence="7" type="ORF">SAMN04487970_105435</name>
</gene>